<dbReference type="KEGG" id="buo:BRPE64_BCDS00320"/>
<feature type="region of interest" description="Disordered" evidence="1">
    <location>
        <begin position="54"/>
        <end position="102"/>
    </location>
</feature>
<keyword evidence="2" id="KW-0732">Signal</keyword>
<reference evidence="3 4" key="2">
    <citation type="journal article" date="2018" name="Int. J. Syst. Evol. Microbiol.">
        <title>Burkholderia insecticola sp. nov., a gut symbiotic bacterium of the bean bug Riptortus pedestris.</title>
        <authorList>
            <person name="Takeshita K."/>
            <person name="Tamaki H."/>
            <person name="Ohbayashi T."/>
            <person name="Meng X.-Y."/>
            <person name="Sone T."/>
            <person name="Mitani Y."/>
            <person name="Peeters C."/>
            <person name="Kikuchi Y."/>
            <person name="Vandamme P."/>
        </authorList>
    </citation>
    <scope>NUCLEOTIDE SEQUENCE [LARGE SCALE GENOMIC DNA]</scope>
    <source>
        <strain evidence="3">RPE64</strain>
    </source>
</reference>
<evidence type="ECO:0000256" key="2">
    <source>
        <dbReference type="SAM" id="SignalP"/>
    </source>
</evidence>
<sequence length="102" mass="10974">MKAQEAEPASVNAVRCWSSDLFTDESIMMKLRLLFSCACLAWFGAAHAADAAMPGAASSTASEAKTLKERLGDKASDEQRVDNCKVPADRRGTKVRPDTCAH</sequence>
<feature type="chain" id="PRO_5004372492" evidence="2">
    <location>
        <begin position="49"/>
        <end position="102"/>
    </location>
</feature>
<evidence type="ECO:0000313" key="4">
    <source>
        <dbReference type="Proteomes" id="UP000013966"/>
    </source>
</evidence>
<dbReference type="OrthoDB" id="9035712at2"/>
<evidence type="ECO:0000313" key="3">
    <source>
        <dbReference type="EMBL" id="BAN24693.1"/>
    </source>
</evidence>
<organism evidence="3 4">
    <name type="scientific">Caballeronia insecticola</name>
    <dbReference type="NCBI Taxonomy" id="758793"/>
    <lineage>
        <taxon>Bacteria</taxon>
        <taxon>Pseudomonadati</taxon>
        <taxon>Pseudomonadota</taxon>
        <taxon>Betaproteobacteria</taxon>
        <taxon>Burkholderiales</taxon>
        <taxon>Burkholderiaceae</taxon>
        <taxon>Caballeronia</taxon>
    </lineage>
</organism>
<proteinExistence type="predicted"/>
<dbReference type="HOGENOM" id="CLU_179108_0_0_4"/>
<feature type="signal peptide" evidence="2">
    <location>
        <begin position="1"/>
        <end position="48"/>
    </location>
</feature>
<protein>
    <submittedName>
        <fullName evidence="3">Uncharacterized protein</fullName>
    </submittedName>
</protein>
<dbReference type="EMBL" id="AP013059">
    <property type="protein sequence ID" value="BAN24693.1"/>
    <property type="molecule type" value="Genomic_DNA"/>
</dbReference>
<reference evidence="3 4" key="1">
    <citation type="journal article" date="2013" name="Genome Announc.">
        <title>Complete Genome Sequence of Burkholderia sp. Strain RPE64, Bacterial Symbiont of the Bean Bug Riptortus pedestris.</title>
        <authorList>
            <person name="Shibata T.F."/>
            <person name="Maeda T."/>
            <person name="Nikoh N."/>
            <person name="Yamaguchi K."/>
            <person name="Oshima K."/>
            <person name="Hattori M."/>
            <person name="Nishiyama T."/>
            <person name="Hasebe M."/>
            <person name="Fukatsu T."/>
            <person name="Kikuchi Y."/>
            <person name="Shigenobu S."/>
        </authorList>
    </citation>
    <scope>NUCLEOTIDE SEQUENCE [LARGE SCALE GENOMIC DNA]</scope>
</reference>
<keyword evidence="4" id="KW-1185">Reference proteome</keyword>
<dbReference type="STRING" id="758793.BRPE64_BCDS00320"/>
<dbReference type="Proteomes" id="UP000013966">
    <property type="component" value="Chromosome 2"/>
</dbReference>
<evidence type="ECO:0000256" key="1">
    <source>
        <dbReference type="SAM" id="MobiDB-lite"/>
    </source>
</evidence>
<dbReference type="PATRIC" id="fig|758793.3.peg.2944"/>
<dbReference type="AlphaFoldDB" id="R4WJN5"/>
<feature type="compositionally biased region" description="Basic and acidic residues" evidence="1">
    <location>
        <begin position="65"/>
        <end position="102"/>
    </location>
</feature>
<name>R4WJN5_9BURK</name>
<gene>
    <name evidence="3" type="ORF">BRPE64_BCDS00320</name>
</gene>
<accession>R4WJN5</accession>